<proteinExistence type="predicted"/>
<dbReference type="InterPro" id="IPR045005">
    <property type="entry name" value="BPM1-6"/>
</dbReference>
<accession>A0A0A8XQE8</accession>
<dbReference type="SUPFAM" id="SSF54695">
    <property type="entry name" value="POZ domain"/>
    <property type="match status" value="1"/>
</dbReference>
<dbReference type="Gene3D" id="3.30.710.10">
    <property type="entry name" value="Potassium Channel Kv1.1, Chain A"/>
    <property type="match status" value="1"/>
</dbReference>
<evidence type="ECO:0000259" key="2">
    <source>
        <dbReference type="Pfam" id="PF00651"/>
    </source>
</evidence>
<dbReference type="InterPro" id="IPR000210">
    <property type="entry name" value="BTB/POZ_dom"/>
</dbReference>
<organism evidence="3">
    <name type="scientific">Arundo donax</name>
    <name type="common">Giant reed</name>
    <name type="synonym">Donax arundinaceus</name>
    <dbReference type="NCBI Taxonomy" id="35708"/>
    <lineage>
        <taxon>Eukaryota</taxon>
        <taxon>Viridiplantae</taxon>
        <taxon>Streptophyta</taxon>
        <taxon>Embryophyta</taxon>
        <taxon>Tracheophyta</taxon>
        <taxon>Spermatophyta</taxon>
        <taxon>Magnoliopsida</taxon>
        <taxon>Liliopsida</taxon>
        <taxon>Poales</taxon>
        <taxon>Poaceae</taxon>
        <taxon>PACMAD clade</taxon>
        <taxon>Arundinoideae</taxon>
        <taxon>Arundineae</taxon>
        <taxon>Arundo</taxon>
    </lineage>
</organism>
<evidence type="ECO:0000313" key="3">
    <source>
        <dbReference type="EMBL" id="JAD16069.1"/>
    </source>
</evidence>
<comment type="pathway">
    <text evidence="1">Protein modification; protein ubiquitination.</text>
</comment>
<dbReference type="EMBL" id="GBRH01281826">
    <property type="protein sequence ID" value="JAD16069.1"/>
    <property type="molecule type" value="Transcribed_RNA"/>
</dbReference>
<feature type="domain" description="BTB" evidence="2">
    <location>
        <begin position="9"/>
        <end position="74"/>
    </location>
</feature>
<dbReference type="GO" id="GO:0016567">
    <property type="term" value="P:protein ubiquitination"/>
    <property type="evidence" value="ECO:0007669"/>
    <property type="project" value="InterPro"/>
</dbReference>
<sequence>MAEFFGPGKESTTVARMPIGDMEARVFKALLHFIYTESLPEIDEGEKVVMVQGLLVAVDRYKMERLKLICGDML</sequence>
<dbReference type="Pfam" id="PF00651">
    <property type="entry name" value="BTB"/>
    <property type="match status" value="1"/>
</dbReference>
<dbReference type="PANTHER" id="PTHR26379:SF477">
    <property type="entry name" value="OS08G0129000 PROTEIN"/>
    <property type="match status" value="1"/>
</dbReference>
<dbReference type="InterPro" id="IPR011333">
    <property type="entry name" value="SKP1/BTB/POZ_sf"/>
</dbReference>
<protein>
    <recommendedName>
        <fullName evidence="2">BTB domain-containing protein</fullName>
    </recommendedName>
</protein>
<dbReference type="AlphaFoldDB" id="A0A0A8XQE8"/>
<reference evidence="3" key="1">
    <citation type="submission" date="2014-09" db="EMBL/GenBank/DDBJ databases">
        <authorList>
            <person name="Magalhaes I.L.F."/>
            <person name="Oliveira U."/>
            <person name="Santos F.R."/>
            <person name="Vidigal T.H.D.A."/>
            <person name="Brescovit A.D."/>
            <person name="Santos A.J."/>
        </authorList>
    </citation>
    <scope>NUCLEOTIDE SEQUENCE</scope>
    <source>
        <tissue evidence="3">Shoot tissue taken approximately 20 cm above the soil surface</tissue>
    </source>
</reference>
<name>A0A0A8XQE8_ARUDO</name>
<reference evidence="3" key="2">
    <citation type="journal article" date="2015" name="Data Brief">
        <title>Shoot transcriptome of the giant reed, Arundo donax.</title>
        <authorList>
            <person name="Barrero R.A."/>
            <person name="Guerrero F.D."/>
            <person name="Moolhuijzen P."/>
            <person name="Goolsby J.A."/>
            <person name="Tidwell J."/>
            <person name="Bellgard S.E."/>
            <person name="Bellgard M.I."/>
        </authorList>
    </citation>
    <scope>NUCLEOTIDE SEQUENCE</scope>
    <source>
        <tissue evidence="3">Shoot tissue taken approximately 20 cm above the soil surface</tissue>
    </source>
</reference>
<evidence type="ECO:0000256" key="1">
    <source>
        <dbReference type="ARBA" id="ARBA00004906"/>
    </source>
</evidence>
<dbReference type="PANTHER" id="PTHR26379">
    <property type="entry name" value="BTB/POZ AND MATH DOMAIN-CONTAINING PROTEIN 1"/>
    <property type="match status" value="1"/>
</dbReference>